<dbReference type="PATRIC" id="fig|1088721.3.peg.3108"/>
<proteinExistence type="predicted"/>
<dbReference type="InterPro" id="IPR013736">
    <property type="entry name" value="Xaa-Pro_dipept_C"/>
</dbReference>
<dbReference type="Gene3D" id="2.60.120.260">
    <property type="entry name" value="Galactose-binding domain-like"/>
    <property type="match status" value="1"/>
</dbReference>
<evidence type="ECO:0000256" key="1">
    <source>
        <dbReference type="ARBA" id="ARBA00022801"/>
    </source>
</evidence>
<dbReference type="Pfam" id="PF08530">
    <property type="entry name" value="PepX_C"/>
    <property type="match status" value="1"/>
</dbReference>
<dbReference type="Gene3D" id="3.40.50.1820">
    <property type="entry name" value="alpha/beta hydrolase"/>
    <property type="match status" value="1"/>
</dbReference>
<dbReference type="Gene3D" id="1.10.3020.20">
    <property type="match status" value="1"/>
</dbReference>
<dbReference type="Pfam" id="PF02129">
    <property type="entry name" value="Peptidase_S15"/>
    <property type="match status" value="1"/>
</dbReference>
<dbReference type="SMART" id="SM00939">
    <property type="entry name" value="PepX_C"/>
    <property type="match status" value="1"/>
</dbReference>
<evidence type="ECO:0000259" key="2">
    <source>
        <dbReference type="SMART" id="SM00939"/>
    </source>
</evidence>
<evidence type="ECO:0000313" key="4">
    <source>
        <dbReference type="Proteomes" id="UP000004030"/>
    </source>
</evidence>
<dbReference type="AlphaFoldDB" id="G6EFN1"/>
<dbReference type="InterPro" id="IPR008979">
    <property type="entry name" value="Galactose-bd-like_sf"/>
</dbReference>
<dbReference type="InterPro" id="IPR000383">
    <property type="entry name" value="Xaa-Pro-like_dom"/>
</dbReference>
<evidence type="ECO:0000313" key="3">
    <source>
        <dbReference type="EMBL" id="EHJ59902.1"/>
    </source>
</evidence>
<comment type="caution">
    <text evidence="3">The sequence shown here is derived from an EMBL/GenBank/DDBJ whole genome shotgun (WGS) entry which is preliminary data.</text>
</comment>
<dbReference type="SUPFAM" id="SSF53474">
    <property type="entry name" value="alpha/beta-Hydrolases"/>
    <property type="match status" value="1"/>
</dbReference>
<name>G6EFN1_9SPHN</name>
<keyword evidence="1" id="KW-0378">Hydrolase</keyword>
<dbReference type="InterPro" id="IPR029058">
    <property type="entry name" value="AB_hydrolase_fold"/>
</dbReference>
<dbReference type="PANTHER" id="PTHR43056">
    <property type="entry name" value="PEPTIDASE S9 PROLYL OLIGOPEPTIDASE"/>
    <property type="match status" value="1"/>
</dbReference>
<dbReference type="OrthoDB" id="9806163at2"/>
<protein>
    <recommendedName>
        <fullName evidence="2">Xaa-Pro dipeptidyl-peptidase C-terminal domain-containing protein</fullName>
    </recommendedName>
</protein>
<gene>
    <name evidence="3" type="ORF">NSU_3152</name>
</gene>
<dbReference type="GO" id="GO:0008239">
    <property type="term" value="F:dipeptidyl-peptidase activity"/>
    <property type="evidence" value="ECO:0007669"/>
    <property type="project" value="InterPro"/>
</dbReference>
<dbReference type="NCBIfam" id="TIGR00976">
    <property type="entry name" value="CocE_NonD"/>
    <property type="match status" value="1"/>
</dbReference>
<accession>G6EFN1</accession>
<reference evidence="3 4" key="1">
    <citation type="journal article" date="2012" name="J. Bacteriol.">
        <title>Genome sequence of benzo(a)pyrene-degrading bacterium Novosphingobium pentaromativorans US6-1.</title>
        <authorList>
            <person name="Luo Y.R."/>
            <person name="Kang S.G."/>
            <person name="Kim S.J."/>
            <person name="Kim M.R."/>
            <person name="Li N."/>
            <person name="Lee J.H."/>
            <person name="Kwon K.K."/>
        </authorList>
    </citation>
    <scope>NUCLEOTIDE SEQUENCE [LARGE SCALE GENOMIC DNA]</scope>
    <source>
        <strain evidence="3 4">US6-1</strain>
    </source>
</reference>
<keyword evidence="4" id="KW-1185">Reference proteome</keyword>
<sequence>MVTQINTLITPYRQAKPASHPPARYPGFNPAIKRLSTGSVVRDGALPLACDLVMEQDVAVRLRDGTTIYVDIFRPADAAGPLPALVSWGPYGKQGGVITFDDLPHRGGVPVESVSGLEMFEGPDPAFWCANGYAVVNADARGAFSSEGDIRAWGRQEGRDGHDLVEWIAAQPWSNGKVGLTGTSWLAIVQWFIAAERPPHLAAIAPCEGWTDLYRCDVVRGGVPDAGFADHMFSMFAGGGRVEDVPAMARANPLMGTCWEDKIPALGNIEVPAFVLASWTNLIHAMGTLNGWRGIASPDKWLRIHNTHEWTEYYTSAPDLLRFFDHYLKGEDNGWEATPRVRMAILDPGGADIVDRPEKDFPLARTDYRPLYLDAASATLGDIPASASATVRYDPCDEASRAIFEHRFDRDTEIAGYIKLHLWVEAVDADDLDIYCEVRKLGAGGKHLASRTFLPPGVDRQDLPENPEELPGMIVFAGAKGIQRVSLRATDPARSGPAEPFHMFDRVEKLAPGEVVPVDIQIWPLGMRWRAGERLQLVIGGKKLSGVEFPGLAPADTINLGTHVIHTGGSHDSHLLLPVTN</sequence>
<feature type="domain" description="Xaa-Pro dipeptidyl-peptidase C-terminal" evidence="2">
    <location>
        <begin position="321"/>
        <end position="576"/>
    </location>
</feature>
<dbReference type="InterPro" id="IPR050585">
    <property type="entry name" value="Xaa-Pro_dipeptidyl-ppase/CocE"/>
</dbReference>
<dbReference type="SUPFAM" id="SSF49785">
    <property type="entry name" value="Galactose-binding domain-like"/>
    <property type="match status" value="1"/>
</dbReference>
<dbReference type="PANTHER" id="PTHR43056:SF10">
    <property type="entry name" value="COCE_NOND FAMILY, PUTATIVE (AFU_ORTHOLOGUE AFUA_7G00600)-RELATED"/>
    <property type="match status" value="1"/>
</dbReference>
<organism evidence="3 4">
    <name type="scientific">Novosphingobium pentaromativorans US6-1</name>
    <dbReference type="NCBI Taxonomy" id="1088721"/>
    <lineage>
        <taxon>Bacteria</taxon>
        <taxon>Pseudomonadati</taxon>
        <taxon>Pseudomonadota</taxon>
        <taxon>Alphaproteobacteria</taxon>
        <taxon>Sphingomonadales</taxon>
        <taxon>Sphingomonadaceae</taxon>
        <taxon>Novosphingobium</taxon>
    </lineage>
</organism>
<dbReference type="EMBL" id="AGFM01000051">
    <property type="protein sequence ID" value="EHJ59902.1"/>
    <property type="molecule type" value="Genomic_DNA"/>
</dbReference>
<dbReference type="RefSeq" id="WP_007014060.1">
    <property type="nucleotide sequence ID" value="NZ_AGFM01000051.1"/>
</dbReference>
<dbReference type="InterPro" id="IPR005674">
    <property type="entry name" value="CocE/Ser_esterase"/>
</dbReference>
<dbReference type="eggNOG" id="COG2936">
    <property type="taxonomic scope" value="Bacteria"/>
</dbReference>
<dbReference type="Proteomes" id="UP000004030">
    <property type="component" value="Unassembled WGS sequence"/>
</dbReference>